<dbReference type="GeneID" id="107934729"/>
<dbReference type="PANTHER" id="PTHR47481">
    <property type="match status" value="1"/>
</dbReference>
<name>A0A1U8M7C7_GOSHI</name>
<evidence type="ECO:0000313" key="1">
    <source>
        <dbReference type="Proteomes" id="UP000818029"/>
    </source>
</evidence>
<organism evidence="1 2">
    <name type="scientific">Gossypium hirsutum</name>
    <name type="common">Upland cotton</name>
    <name type="synonym">Gossypium mexicanum</name>
    <dbReference type="NCBI Taxonomy" id="3635"/>
    <lineage>
        <taxon>Eukaryota</taxon>
        <taxon>Viridiplantae</taxon>
        <taxon>Streptophyta</taxon>
        <taxon>Embryophyta</taxon>
        <taxon>Tracheophyta</taxon>
        <taxon>Spermatophyta</taxon>
        <taxon>Magnoliopsida</taxon>
        <taxon>eudicotyledons</taxon>
        <taxon>Gunneridae</taxon>
        <taxon>Pentapetalae</taxon>
        <taxon>rosids</taxon>
        <taxon>malvids</taxon>
        <taxon>Malvales</taxon>
        <taxon>Malvaceae</taxon>
        <taxon>Malvoideae</taxon>
        <taxon>Gossypium</taxon>
    </lineage>
</organism>
<proteinExistence type="predicted"/>
<protein>
    <submittedName>
        <fullName evidence="2">Uncharacterized protein isoform X1</fullName>
    </submittedName>
</protein>
<dbReference type="PaxDb" id="3635-A0A1U8M7C7"/>
<sequence>MCLMCQQNLKDSKSVHHHKAAKLRCDIWSTKNRLFAAATRAKVSRITHELHSIKKRMLSIKEYMAKIQNTCTLLEASGSVVPEVENVKIILARLSSEFDMVLTVASFSSDSIFLQKLVDVLMELESRQARAATNASFHTHLVEAASLTPVVEPMCGGCPLSSGRGRGFRPRLQCQI</sequence>
<dbReference type="Pfam" id="PF14223">
    <property type="entry name" value="Retrotran_gag_2"/>
    <property type="match status" value="1"/>
</dbReference>
<reference evidence="1" key="1">
    <citation type="journal article" date="2020" name="Nat. Genet.">
        <title>Genomic diversifications of five Gossypium allopolyploid species and their impact on cotton improvement.</title>
        <authorList>
            <person name="Chen Z.J."/>
            <person name="Sreedasyam A."/>
            <person name="Ando A."/>
            <person name="Song Q."/>
            <person name="De Santiago L.M."/>
            <person name="Hulse-Kemp A.M."/>
            <person name="Ding M."/>
            <person name="Ye W."/>
            <person name="Kirkbride R.C."/>
            <person name="Jenkins J."/>
            <person name="Plott C."/>
            <person name="Lovell J."/>
            <person name="Lin Y.M."/>
            <person name="Vaughn R."/>
            <person name="Liu B."/>
            <person name="Simpson S."/>
            <person name="Scheffler B.E."/>
            <person name="Wen L."/>
            <person name="Saski C.A."/>
            <person name="Grover C.E."/>
            <person name="Hu G."/>
            <person name="Conover J.L."/>
            <person name="Carlson J.W."/>
            <person name="Shu S."/>
            <person name="Boston L.B."/>
            <person name="Williams M."/>
            <person name="Peterson D.G."/>
            <person name="McGee K."/>
            <person name="Jones D.C."/>
            <person name="Wendel J.F."/>
            <person name="Stelly D.M."/>
            <person name="Grimwood J."/>
            <person name="Schmutz J."/>
        </authorList>
    </citation>
    <scope>NUCLEOTIDE SEQUENCE [LARGE SCALE GENOMIC DNA]</scope>
    <source>
        <strain evidence="1">cv. TM-1</strain>
    </source>
</reference>
<reference evidence="2" key="2">
    <citation type="submission" date="2025-08" db="UniProtKB">
        <authorList>
            <consortium name="RefSeq"/>
        </authorList>
    </citation>
    <scope>IDENTIFICATION</scope>
</reference>
<dbReference type="AlphaFoldDB" id="A0A1U8M7C7"/>
<dbReference type="PANTHER" id="PTHR47481:SF10">
    <property type="entry name" value="COPIA-LIKE POLYPROTEIN_RETROTRANSPOSON"/>
    <property type="match status" value="1"/>
</dbReference>
<dbReference type="RefSeq" id="XP_016722722.1">
    <property type="nucleotide sequence ID" value="XM_016867233.2"/>
</dbReference>
<dbReference type="KEGG" id="ghi:107934729"/>
<gene>
    <name evidence="2" type="primary">LOC107934729</name>
</gene>
<accession>A0A1U8M7C7</accession>
<evidence type="ECO:0000313" key="2">
    <source>
        <dbReference type="RefSeq" id="XP_016722722.1"/>
    </source>
</evidence>
<dbReference type="Proteomes" id="UP000818029">
    <property type="component" value="Chromosome A12"/>
</dbReference>
<keyword evidence="1" id="KW-1185">Reference proteome</keyword>